<name>A0AA35D7L2_9BURK</name>
<evidence type="ECO:0000256" key="1">
    <source>
        <dbReference type="SAM" id="Phobius"/>
    </source>
</evidence>
<dbReference type="EMBL" id="CAHPSC010000011">
    <property type="protein sequence ID" value="CAB5675571.1"/>
    <property type="molecule type" value="Genomic_DNA"/>
</dbReference>
<evidence type="ECO:0000313" key="2">
    <source>
        <dbReference type="EMBL" id="CAB5675571.1"/>
    </source>
</evidence>
<evidence type="ECO:0000313" key="3">
    <source>
        <dbReference type="Proteomes" id="UP000834458"/>
    </source>
</evidence>
<dbReference type="AlphaFoldDB" id="A0AA35D7L2"/>
<accession>A0AA35D7L2</accession>
<proteinExistence type="predicted"/>
<feature type="transmembrane region" description="Helical" evidence="1">
    <location>
        <begin position="41"/>
        <end position="60"/>
    </location>
</feature>
<protein>
    <submittedName>
        <fullName evidence="2">Uncharacterized protein</fullName>
    </submittedName>
</protein>
<keyword evidence="1" id="KW-0472">Membrane</keyword>
<dbReference type="Proteomes" id="UP000834458">
    <property type="component" value="Unassembled WGS sequence"/>
</dbReference>
<keyword evidence="1" id="KW-0812">Transmembrane</keyword>
<reference evidence="2" key="1">
    <citation type="submission" date="2020-05" db="EMBL/GenBank/DDBJ databases">
        <authorList>
            <person name="Delgado-Blas J."/>
        </authorList>
    </citation>
    <scope>NUCLEOTIDE SEQUENCE</scope>
    <source>
        <strain evidence="2">BB1454</strain>
    </source>
</reference>
<sequence length="77" mass="8905">MMMLCGFGISLFGLAVAYIQSIFFEFVRTAQPTSSQIDYISLGFMGVGFIAMLYGFWVYYKDTMYQAWRVESGNHNW</sequence>
<keyword evidence="1" id="KW-1133">Transmembrane helix</keyword>
<gene>
    <name evidence="2" type="ORF">GHA_01104</name>
</gene>
<comment type="caution">
    <text evidence="2">The sequence shown here is derived from an EMBL/GenBank/DDBJ whole genome shotgun (WGS) entry which is preliminary data.</text>
</comment>
<organism evidence="2 3">
    <name type="scientific">Comamonas aquatica</name>
    <dbReference type="NCBI Taxonomy" id="225991"/>
    <lineage>
        <taxon>Bacteria</taxon>
        <taxon>Pseudomonadati</taxon>
        <taxon>Pseudomonadota</taxon>
        <taxon>Betaproteobacteria</taxon>
        <taxon>Burkholderiales</taxon>
        <taxon>Comamonadaceae</taxon>
        <taxon>Comamonas</taxon>
    </lineage>
</organism>